<evidence type="ECO:0000313" key="2">
    <source>
        <dbReference type="EMBL" id="CAA7032977.1"/>
    </source>
</evidence>
<dbReference type="OrthoDB" id="687122at2759"/>
<proteinExistence type="predicted"/>
<dbReference type="NCBIfam" id="TIGR01640">
    <property type="entry name" value="F_box_assoc_1"/>
    <property type="match status" value="1"/>
</dbReference>
<dbReference type="EMBL" id="CACVBM020001129">
    <property type="protein sequence ID" value="CAA7032977.1"/>
    <property type="molecule type" value="Genomic_DNA"/>
</dbReference>
<reference evidence="2" key="1">
    <citation type="submission" date="2020-01" db="EMBL/GenBank/DDBJ databases">
        <authorList>
            <person name="Mishra B."/>
        </authorList>
    </citation>
    <scope>NUCLEOTIDE SEQUENCE [LARGE SCALE GENOMIC DNA]</scope>
</reference>
<dbReference type="AlphaFoldDB" id="A0A6D2IUX3"/>
<keyword evidence="3" id="KW-1185">Reference proteome</keyword>
<dbReference type="Proteomes" id="UP000467841">
    <property type="component" value="Unassembled WGS sequence"/>
</dbReference>
<protein>
    <recommendedName>
        <fullName evidence="1">F-box associated beta-propeller type 3 domain-containing protein</fullName>
    </recommendedName>
</protein>
<evidence type="ECO:0000313" key="3">
    <source>
        <dbReference type="Proteomes" id="UP000467841"/>
    </source>
</evidence>
<comment type="caution">
    <text evidence="2">The sequence shown here is derived from an EMBL/GenBank/DDBJ whole genome shotgun (WGS) entry which is preliminary data.</text>
</comment>
<dbReference type="InterPro" id="IPR013187">
    <property type="entry name" value="F-box-assoc_dom_typ3"/>
</dbReference>
<evidence type="ECO:0000259" key="1">
    <source>
        <dbReference type="Pfam" id="PF08268"/>
    </source>
</evidence>
<accession>A0A6D2IUX3</accession>
<dbReference type="InterPro" id="IPR017451">
    <property type="entry name" value="F-box-assoc_interact_dom"/>
</dbReference>
<dbReference type="PANTHER" id="PTHR31111">
    <property type="entry name" value="BNAA05G37150D PROTEIN-RELATED"/>
    <property type="match status" value="1"/>
</dbReference>
<dbReference type="Pfam" id="PF08268">
    <property type="entry name" value="FBA_3"/>
    <property type="match status" value="1"/>
</dbReference>
<name>A0A6D2IUX3_9BRAS</name>
<dbReference type="PANTHER" id="PTHR31111:SF61">
    <property type="entry name" value="F-BOX DOMAIN-CONTAINING PROTEIN"/>
    <property type="match status" value="1"/>
</dbReference>
<sequence length="224" mass="25968">MYLGYDERNDQYKIMRTMLPQDRSPENSVCTLRLGEQSSFSSWRRVESGKDYYFRMTNALCINGVVYYDAQKNLSNSLVVIVSFDVASERLLVMEEPKEHSLIRLINYQGKLGCFCSTKDNGFSLWILDDAKKQIWSKAGVFSSSFCDSYRKLNLRTCGATDVGEIIFVSRLSSGAYELFYYDLKKNNVSKRVKTRDISEDDEHRHRSTIFMHSCDHVENIMSL</sequence>
<feature type="domain" description="F-box associated beta-propeller type 3" evidence="1">
    <location>
        <begin position="1"/>
        <end position="218"/>
    </location>
</feature>
<gene>
    <name evidence="2" type="ORF">MERR_LOCUS20212</name>
</gene>
<organism evidence="2 3">
    <name type="scientific">Microthlaspi erraticum</name>
    <dbReference type="NCBI Taxonomy" id="1685480"/>
    <lineage>
        <taxon>Eukaryota</taxon>
        <taxon>Viridiplantae</taxon>
        <taxon>Streptophyta</taxon>
        <taxon>Embryophyta</taxon>
        <taxon>Tracheophyta</taxon>
        <taxon>Spermatophyta</taxon>
        <taxon>Magnoliopsida</taxon>
        <taxon>eudicotyledons</taxon>
        <taxon>Gunneridae</taxon>
        <taxon>Pentapetalae</taxon>
        <taxon>rosids</taxon>
        <taxon>malvids</taxon>
        <taxon>Brassicales</taxon>
        <taxon>Brassicaceae</taxon>
        <taxon>Coluteocarpeae</taxon>
        <taxon>Microthlaspi</taxon>
    </lineage>
</organism>